<dbReference type="InterPro" id="IPR005983">
    <property type="entry name" value="K_chnl_volt-dep_bsu_KCNAB"/>
</dbReference>
<evidence type="ECO:0000256" key="5">
    <source>
        <dbReference type="ARBA" id="ARBA00022538"/>
    </source>
</evidence>
<name>A0A834XKF5_APHGI</name>
<proteinExistence type="inferred from homology"/>
<evidence type="ECO:0000256" key="1">
    <source>
        <dbReference type="ARBA" id="ARBA00004496"/>
    </source>
</evidence>
<dbReference type="NCBIfam" id="TIGR01293">
    <property type="entry name" value="Kv_beta"/>
    <property type="match status" value="1"/>
</dbReference>
<dbReference type="GO" id="GO:0015459">
    <property type="term" value="F:potassium channel regulator activity"/>
    <property type="evidence" value="ECO:0007669"/>
    <property type="project" value="TreeGrafter"/>
</dbReference>
<dbReference type="OrthoDB" id="1720422at2759"/>
<accession>A0A834XKF5</accession>
<evidence type="ECO:0000256" key="4">
    <source>
        <dbReference type="ARBA" id="ARBA00022490"/>
    </source>
</evidence>
<gene>
    <name evidence="11" type="ORF">HCN44_001010</name>
</gene>
<dbReference type="PANTHER" id="PTHR43150">
    <property type="entry name" value="HYPERKINETIC, ISOFORM M"/>
    <property type="match status" value="1"/>
</dbReference>
<sequence length="454" mass="51120">MSQIMLCNLANTSNAGNDTNNNVNTNSSMEDDDSYTLPTIYRVRAPIASLDCMEEFNGGVSASTTQQSTKEQLLSACLSAQGQRSQPSPGIRYRNLGKSGLRVSNVGLGTWTTFGGIGGCNNEEAAEAVVALAYDSGINVFDLSEAHSGHRAETELGRILLRRGWRRSSYIVTTKIYWNTKSEGRGLSRKHIIESVQTSLARLQLSYIDIVMIHKVDPMCPMEEIVRAMNYVISKGWVMYWGTSRWTPVEIMEAYTNCRQFNCVTPIVEQAEYHLFYRDKPELYMPELYNKIGVGLMAWSTVTIGMVSSKSEDCGMSLLSRSSYKNKYSSFSWTEDETQSLYKEGRRDVATQEVNWKDKNPDEEPRKYSDKFRDVCALAERLGCSFGQLAIAWSLKNESVQCLLLGASTIEQLYESLQSLQLIPKLNTNMMNEIERILENKPSRPPMISTLALR</sequence>
<keyword evidence="3" id="KW-0813">Transport</keyword>
<dbReference type="EMBL" id="JACMRX010000005">
    <property type="protein sequence ID" value="KAF7988437.1"/>
    <property type="molecule type" value="Genomic_DNA"/>
</dbReference>
<dbReference type="InterPro" id="IPR023210">
    <property type="entry name" value="NADP_OxRdtase_dom"/>
</dbReference>
<dbReference type="GO" id="GO:0008076">
    <property type="term" value="C:voltage-gated potassium channel complex"/>
    <property type="evidence" value="ECO:0007669"/>
    <property type="project" value="TreeGrafter"/>
</dbReference>
<reference evidence="11 12" key="1">
    <citation type="submission" date="2020-08" db="EMBL/GenBank/DDBJ databases">
        <title>Aphidius gifuensis genome sequencing and assembly.</title>
        <authorList>
            <person name="Du Z."/>
        </authorList>
    </citation>
    <scope>NUCLEOTIDE SEQUENCE [LARGE SCALE GENOMIC DNA]</scope>
    <source>
        <strain evidence="11">YNYX2018</strain>
        <tissue evidence="11">Adults</tissue>
    </source>
</reference>
<evidence type="ECO:0000313" key="12">
    <source>
        <dbReference type="Proteomes" id="UP000639338"/>
    </source>
</evidence>
<feature type="domain" description="NADP-dependent oxidoreductase" evidence="10">
    <location>
        <begin position="106"/>
        <end position="438"/>
    </location>
</feature>
<dbReference type="GO" id="GO:0005249">
    <property type="term" value="F:voltage-gated potassium channel activity"/>
    <property type="evidence" value="ECO:0007669"/>
    <property type="project" value="InterPro"/>
</dbReference>
<evidence type="ECO:0000256" key="8">
    <source>
        <dbReference type="ARBA" id="ARBA00023002"/>
    </source>
</evidence>
<evidence type="ECO:0000256" key="9">
    <source>
        <dbReference type="ARBA" id="ARBA00023065"/>
    </source>
</evidence>
<dbReference type="GO" id="GO:0044325">
    <property type="term" value="F:transmembrane transporter binding"/>
    <property type="evidence" value="ECO:0007669"/>
    <property type="project" value="TreeGrafter"/>
</dbReference>
<protein>
    <recommendedName>
        <fullName evidence="10">NADP-dependent oxidoreductase domain-containing protein</fullName>
    </recommendedName>
</protein>
<keyword evidence="7" id="KW-0630">Potassium</keyword>
<dbReference type="PANTHER" id="PTHR43150:SF2">
    <property type="entry name" value="HYPERKINETIC, ISOFORM M"/>
    <property type="match status" value="1"/>
</dbReference>
<keyword evidence="12" id="KW-1185">Reference proteome</keyword>
<comment type="subcellular location">
    <subcellularLocation>
        <location evidence="1">Cytoplasm</location>
    </subcellularLocation>
</comment>
<evidence type="ECO:0000256" key="2">
    <source>
        <dbReference type="ARBA" id="ARBA00006515"/>
    </source>
</evidence>
<evidence type="ECO:0000256" key="7">
    <source>
        <dbReference type="ARBA" id="ARBA00022958"/>
    </source>
</evidence>
<dbReference type="SUPFAM" id="SSF51430">
    <property type="entry name" value="NAD(P)-linked oxidoreductase"/>
    <property type="match status" value="1"/>
</dbReference>
<comment type="similarity">
    <text evidence="2">Belongs to the shaker potassium channel beta subunit family.</text>
</comment>
<keyword evidence="8" id="KW-0560">Oxidoreductase</keyword>
<dbReference type="GO" id="GO:0016491">
    <property type="term" value="F:oxidoreductase activity"/>
    <property type="evidence" value="ECO:0007669"/>
    <property type="project" value="UniProtKB-KW"/>
</dbReference>
<organism evidence="11 12">
    <name type="scientific">Aphidius gifuensis</name>
    <name type="common">Parasitoid wasp</name>
    <dbReference type="NCBI Taxonomy" id="684658"/>
    <lineage>
        <taxon>Eukaryota</taxon>
        <taxon>Metazoa</taxon>
        <taxon>Ecdysozoa</taxon>
        <taxon>Arthropoda</taxon>
        <taxon>Hexapoda</taxon>
        <taxon>Insecta</taxon>
        <taxon>Pterygota</taxon>
        <taxon>Neoptera</taxon>
        <taxon>Endopterygota</taxon>
        <taxon>Hymenoptera</taxon>
        <taxon>Apocrita</taxon>
        <taxon>Ichneumonoidea</taxon>
        <taxon>Braconidae</taxon>
        <taxon>Aphidiinae</taxon>
        <taxon>Aphidius</taxon>
    </lineage>
</organism>
<dbReference type="GO" id="GO:0005737">
    <property type="term" value="C:cytoplasm"/>
    <property type="evidence" value="ECO:0007669"/>
    <property type="project" value="UniProtKB-SubCell"/>
</dbReference>
<dbReference type="PRINTS" id="PR01577">
    <property type="entry name" value="KCNABCHANNEL"/>
</dbReference>
<dbReference type="InterPro" id="IPR036812">
    <property type="entry name" value="NAD(P)_OxRdtase_dom_sf"/>
</dbReference>
<dbReference type="Pfam" id="PF00248">
    <property type="entry name" value="Aldo_ket_red"/>
    <property type="match status" value="1"/>
</dbReference>
<dbReference type="InterPro" id="IPR005399">
    <property type="entry name" value="K_chnl_volt-dep_bsu_KCNAB-rel"/>
</dbReference>
<dbReference type="GO" id="GO:1901379">
    <property type="term" value="P:regulation of potassium ion transmembrane transport"/>
    <property type="evidence" value="ECO:0007669"/>
    <property type="project" value="TreeGrafter"/>
</dbReference>
<dbReference type="AlphaFoldDB" id="A0A834XKF5"/>
<comment type="caution">
    <text evidence="11">The sequence shown here is derived from an EMBL/GenBank/DDBJ whole genome shotgun (WGS) entry which is preliminary data.</text>
</comment>
<keyword evidence="5" id="KW-0633">Potassium transport</keyword>
<keyword evidence="9" id="KW-0406">Ion transport</keyword>
<evidence type="ECO:0000256" key="3">
    <source>
        <dbReference type="ARBA" id="ARBA00022448"/>
    </source>
</evidence>
<evidence type="ECO:0000313" key="11">
    <source>
        <dbReference type="EMBL" id="KAF7988437.1"/>
    </source>
</evidence>
<keyword evidence="4" id="KW-0963">Cytoplasm</keyword>
<dbReference type="Gene3D" id="3.20.20.100">
    <property type="entry name" value="NADP-dependent oxidoreductase domain"/>
    <property type="match status" value="1"/>
</dbReference>
<keyword evidence="6" id="KW-0521">NADP</keyword>
<evidence type="ECO:0000259" key="10">
    <source>
        <dbReference type="Pfam" id="PF00248"/>
    </source>
</evidence>
<evidence type="ECO:0000256" key="6">
    <source>
        <dbReference type="ARBA" id="ARBA00022857"/>
    </source>
</evidence>
<dbReference type="Proteomes" id="UP000639338">
    <property type="component" value="Unassembled WGS sequence"/>
</dbReference>